<keyword evidence="2" id="KW-0560">Oxidoreductase</keyword>
<protein>
    <submittedName>
        <fullName evidence="5">SDR family NAD(P)-dependent oxidoreductase</fullName>
    </submittedName>
</protein>
<dbReference type="PROSITE" id="PS00061">
    <property type="entry name" value="ADH_SHORT"/>
    <property type="match status" value="1"/>
</dbReference>
<evidence type="ECO:0000256" key="4">
    <source>
        <dbReference type="SAM" id="MobiDB-lite"/>
    </source>
</evidence>
<evidence type="ECO:0000313" key="6">
    <source>
        <dbReference type="Proteomes" id="UP001227101"/>
    </source>
</evidence>
<proteinExistence type="inferred from homology"/>
<dbReference type="SUPFAM" id="SSF51735">
    <property type="entry name" value="NAD(P)-binding Rossmann-fold domains"/>
    <property type="match status" value="1"/>
</dbReference>
<dbReference type="Pfam" id="PF00106">
    <property type="entry name" value="adh_short"/>
    <property type="match status" value="1"/>
</dbReference>
<evidence type="ECO:0000313" key="5">
    <source>
        <dbReference type="EMBL" id="WIV54330.1"/>
    </source>
</evidence>
<reference evidence="5 6" key="1">
    <citation type="submission" date="2023-06" db="EMBL/GenBank/DDBJ databases">
        <authorList>
            <person name="Oyuntsetseg B."/>
            <person name="Kim S.B."/>
        </authorList>
    </citation>
    <scope>NUCLEOTIDE SEQUENCE [LARGE SCALE GENOMIC DNA]</scope>
    <source>
        <strain evidence="5 6">2-2</strain>
    </source>
</reference>
<dbReference type="PANTHER" id="PTHR44196">
    <property type="entry name" value="DEHYDROGENASE/REDUCTASE SDR FAMILY MEMBER 7B"/>
    <property type="match status" value="1"/>
</dbReference>
<dbReference type="PIRSF" id="PIRSF000126">
    <property type="entry name" value="11-beta-HSD1"/>
    <property type="match status" value="1"/>
</dbReference>
<dbReference type="CDD" id="cd05233">
    <property type="entry name" value="SDR_c"/>
    <property type="match status" value="1"/>
</dbReference>
<evidence type="ECO:0000256" key="1">
    <source>
        <dbReference type="ARBA" id="ARBA00006484"/>
    </source>
</evidence>
<accession>A0ABY8XFE4</accession>
<dbReference type="PRINTS" id="PR00081">
    <property type="entry name" value="GDHRDH"/>
</dbReference>
<feature type="region of interest" description="Disordered" evidence="4">
    <location>
        <begin position="234"/>
        <end position="266"/>
    </location>
</feature>
<evidence type="ECO:0000256" key="3">
    <source>
        <dbReference type="RuleBase" id="RU000363"/>
    </source>
</evidence>
<gene>
    <name evidence="5" type="ORF">QP939_36495</name>
</gene>
<dbReference type="Proteomes" id="UP001227101">
    <property type="component" value="Chromosome"/>
</dbReference>
<dbReference type="EMBL" id="CP127173">
    <property type="protein sequence ID" value="WIV54330.1"/>
    <property type="molecule type" value="Genomic_DNA"/>
</dbReference>
<dbReference type="InterPro" id="IPR002347">
    <property type="entry name" value="SDR_fam"/>
</dbReference>
<dbReference type="RefSeq" id="WP_285450947.1">
    <property type="nucleotide sequence ID" value="NZ_CP127173.1"/>
</dbReference>
<name>A0ABY8XFE4_9PSEU</name>
<sequence length="266" mass="27602">MTTATKPLAVVTGASSGIGLELAKQFARHDFDLVLTAEDDELAAAADEVRACGAHVDEVRADLAAADGVEQLVRHLGGTGRPVEALAVNAGVGINGEFAGDTRLEDQLTVVDLNVRSAVHLTKRVLPDMVERGHGRVLFTSSIAGTSPAPYQAVYAASKAFLTSFSEGLRAEVADKGVTVTALLPGPTDTEFFERADMEDTKIAAGDKDSAAEIAEAGFDALMAGEDKVVPGSAKNKLQSAASRVLPDQAKAKQQGKMMKPGSADA</sequence>
<dbReference type="InterPro" id="IPR036291">
    <property type="entry name" value="NAD(P)-bd_dom_sf"/>
</dbReference>
<dbReference type="InterPro" id="IPR020904">
    <property type="entry name" value="Sc_DH/Rdtase_CS"/>
</dbReference>
<dbReference type="PANTHER" id="PTHR44196:SF2">
    <property type="entry name" value="SHORT-CHAIN DEHYDROGENASE-RELATED"/>
    <property type="match status" value="1"/>
</dbReference>
<comment type="similarity">
    <text evidence="1 3">Belongs to the short-chain dehydrogenases/reductases (SDR) family.</text>
</comment>
<evidence type="ECO:0000256" key="2">
    <source>
        <dbReference type="ARBA" id="ARBA00023002"/>
    </source>
</evidence>
<keyword evidence="6" id="KW-1185">Reference proteome</keyword>
<dbReference type="PRINTS" id="PR00080">
    <property type="entry name" value="SDRFAMILY"/>
</dbReference>
<dbReference type="Gene3D" id="3.40.50.720">
    <property type="entry name" value="NAD(P)-binding Rossmann-like Domain"/>
    <property type="match status" value="1"/>
</dbReference>
<organism evidence="5 6">
    <name type="scientific">Amycolatopsis nalaikhensis</name>
    <dbReference type="NCBI Taxonomy" id="715472"/>
    <lineage>
        <taxon>Bacteria</taxon>
        <taxon>Bacillati</taxon>
        <taxon>Actinomycetota</taxon>
        <taxon>Actinomycetes</taxon>
        <taxon>Pseudonocardiales</taxon>
        <taxon>Pseudonocardiaceae</taxon>
        <taxon>Amycolatopsis</taxon>
    </lineage>
</organism>